<comment type="caution">
    <text evidence="1">The sequence shown here is derived from an EMBL/GenBank/DDBJ whole genome shotgun (WGS) entry which is preliminary data.</text>
</comment>
<reference evidence="1" key="1">
    <citation type="submission" date="2021-06" db="EMBL/GenBank/DDBJ databases">
        <authorList>
            <person name="Kallberg Y."/>
            <person name="Tangrot J."/>
            <person name="Rosling A."/>
        </authorList>
    </citation>
    <scope>NUCLEOTIDE SEQUENCE</scope>
    <source>
        <strain evidence="1">MA461A</strain>
    </source>
</reference>
<dbReference type="EMBL" id="CAJVQC010066278">
    <property type="protein sequence ID" value="CAG8806275.1"/>
    <property type="molecule type" value="Genomic_DNA"/>
</dbReference>
<name>A0ACA9RTD6_9GLOM</name>
<keyword evidence="2" id="KW-1185">Reference proteome</keyword>
<protein>
    <submittedName>
        <fullName evidence="1">30338_t:CDS:1</fullName>
    </submittedName>
</protein>
<accession>A0ACA9RTD6</accession>
<evidence type="ECO:0000313" key="1">
    <source>
        <dbReference type="EMBL" id="CAG8806275.1"/>
    </source>
</evidence>
<proteinExistence type="predicted"/>
<gene>
    <name evidence="1" type="ORF">RPERSI_LOCUS22121</name>
</gene>
<sequence>SQTFGNQLSLDAQAAQLLNIKQPHNKAYKAIIKRRNSCHNQPMDQL</sequence>
<evidence type="ECO:0000313" key="2">
    <source>
        <dbReference type="Proteomes" id="UP000789920"/>
    </source>
</evidence>
<feature type="non-terminal residue" evidence="1">
    <location>
        <position position="1"/>
    </location>
</feature>
<dbReference type="Proteomes" id="UP000789920">
    <property type="component" value="Unassembled WGS sequence"/>
</dbReference>
<organism evidence="1 2">
    <name type="scientific">Racocetra persica</name>
    <dbReference type="NCBI Taxonomy" id="160502"/>
    <lineage>
        <taxon>Eukaryota</taxon>
        <taxon>Fungi</taxon>
        <taxon>Fungi incertae sedis</taxon>
        <taxon>Mucoromycota</taxon>
        <taxon>Glomeromycotina</taxon>
        <taxon>Glomeromycetes</taxon>
        <taxon>Diversisporales</taxon>
        <taxon>Gigasporaceae</taxon>
        <taxon>Racocetra</taxon>
    </lineage>
</organism>